<protein>
    <submittedName>
        <fullName evidence="1">Uncharacterized protein</fullName>
    </submittedName>
</protein>
<dbReference type="RefSeq" id="WP_429274112.1">
    <property type="nucleotide sequence ID" value="NZ_JBNDJS010000016.1"/>
</dbReference>
<sequence length="70" mass="8143">MDHREKLAGQPAFERLERLTGMRLSEKELAAYEQRAREGGITILELFDRASERIERNLARMRSETGTTLH</sequence>
<comment type="caution">
    <text evidence="1">The sequence shown here is derived from an EMBL/GenBank/DDBJ whole genome shotgun (WGS) entry which is preliminary data.</text>
</comment>
<gene>
    <name evidence="1" type="ORF">ABIC20_007311</name>
</gene>
<dbReference type="EMBL" id="JBEPNW010000008">
    <property type="protein sequence ID" value="MET3869926.1"/>
    <property type="molecule type" value="Genomic_DNA"/>
</dbReference>
<keyword evidence="2" id="KW-1185">Reference proteome</keyword>
<reference evidence="1 2" key="1">
    <citation type="submission" date="2024-06" db="EMBL/GenBank/DDBJ databases">
        <title>Genomics of switchgrass bacterial isolates.</title>
        <authorList>
            <person name="Shade A."/>
        </authorList>
    </citation>
    <scope>NUCLEOTIDE SEQUENCE [LARGE SCALE GENOMIC DNA]</scope>
    <source>
        <strain evidence="1 2">PvP084</strain>
    </source>
</reference>
<evidence type="ECO:0000313" key="1">
    <source>
        <dbReference type="EMBL" id="MET3869926.1"/>
    </source>
</evidence>
<accession>A0ABV2NUC8</accession>
<organism evidence="1 2">
    <name type="scientific">Methylobacterium radiotolerans</name>
    <dbReference type="NCBI Taxonomy" id="31998"/>
    <lineage>
        <taxon>Bacteria</taxon>
        <taxon>Pseudomonadati</taxon>
        <taxon>Pseudomonadota</taxon>
        <taxon>Alphaproteobacteria</taxon>
        <taxon>Hyphomicrobiales</taxon>
        <taxon>Methylobacteriaceae</taxon>
        <taxon>Methylobacterium</taxon>
    </lineage>
</organism>
<proteinExistence type="predicted"/>
<dbReference type="Proteomes" id="UP001549119">
    <property type="component" value="Unassembled WGS sequence"/>
</dbReference>
<name>A0ABV2NUC8_9HYPH</name>
<evidence type="ECO:0000313" key="2">
    <source>
        <dbReference type="Proteomes" id="UP001549119"/>
    </source>
</evidence>